<protein>
    <submittedName>
        <fullName evidence="2">Glycosyltransferase</fullName>
    </submittedName>
</protein>
<reference evidence="2 3" key="1">
    <citation type="submission" date="2018-08" db="EMBL/GenBank/DDBJ databases">
        <title>A genome reference for cultivated species of the human gut microbiota.</title>
        <authorList>
            <person name="Zou Y."/>
            <person name="Xue W."/>
            <person name="Luo G."/>
        </authorList>
    </citation>
    <scope>NUCLEOTIDE SEQUENCE [LARGE SCALE GENOMIC DNA]</scope>
    <source>
        <strain evidence="2 3">AM32-2AC</strain>
    </source>
</reference>
<sequence length="449" mass="52232">MSEISVIMPSLNVRPYIEKCLGSVVSQSFKDLEIICVDAGSTDGTLEIINEFARKDSRIKVINSDIKSYGYQMNLGIRYAKGEYIGIVETDDFIDREMYQMLYNIIVQNDVDFVKGSYREFMEQNGRTIVSECKRTKIKQNYLGRKIYLEKEPEARLLDLNHIWSGIYSRAFLISNNIKFNETPGASFQDTSFSILVGMLSKTCIYADMADYFYRIDNPDSSVKSDSKINCIIDEFKYAENELNNRNIAYDYKVENMLKQIKVNIYKWNYSRLTESSAKEFSENIREEMIRLLNDRDFMTRIDGKSNIIDSVEIMLGEKEDVLAYSENAEKNTVDFIKRLMNKKRIMLVCAGDYADRLLFLQEYSNQDCDIEIVDNNSTKHGLMFHGHIVKSMSDIKEFYSDYSIIIANKYSADELYNQICGLVNGKIDVIVYDDLPQREDMIRIFNRI</sequence>
<dbReference type="PANTHER" id="PTHR22916:SF3">
    <property type="entry name" value="UDP-GLCNAC:BETAGAL BETA-1,3-N-ACETYLGLUCOSAMINYLTRANSFERASE-LIKE PROTEIN 1"/>
    <property type="match status" value="1"/>
</dbReference>
<feature type="domain" description="Glycosyltransferase 2-like" evidence="1">
    <location>
        <begin position="5"/>
        <end position="133"/>
    </location>
</feature>
<dbReference type="Proteomes" id="UP000284794">
    <property type="component" value="Unassembled WGS sequence"/>
</dbReference>
<dbReference type="RefSeq" id="WP_118148388.1">
    <property type="nucleotide sequence ID" value="NZ_DAWDTH010000014.1"/>
</dbReference>
<evidence type="ECO:0000313" key="2">
    <source>
        <dbReference type="EMBL" id="RHD09841.1"/>
    </source>
</evidence>
<dbReference type="InterPro" id="IPR029044">
    <property type="entry name" value="Nucleotide-diphossugar_trans"/>
</dbReference>
<name>A0A414DGM4_9FIRM</name>
<evidence type="ECO:0000313" key="3">
    <source>
        <dbReference type="Proteomes" id="UP000284794"/>
    </source>
</evidence>
<dbReference type="PANTHER" id="PTHR22916">
    <property type="entry name" value="GLYCOSYLTRANSFERASE"/>
    <property type="match status" value="1"/>
</dbReference>
<evidence type="ECO:0000259" key="1">
    <source>
        <dbReference type="Pfam" id="PF00535"/>
    </source>
</evidence>
<proteinExistence type="predicted"/>
<comment type="caution">
    <text evidence="2">The sequence shown here is derived from an EMBL/GenBank/DDBJ whole genome shotgun (WGS) entry which is preliminary data.</text>
</comment>
<organism evidence="2 3">
    <name type="scientific">Lachnospira eligens</name>
    <dbReference type="NCBI Taxonomy" id="39485"/>
    <lineage>
        <taxon>Bacteria</taxon>
        <taxon>Bacillati</taxon>
        <taxon>Bacillota</taxon>
        <taxon>Clostridia</taxon>
        <taxon>Lachnospirales</taxon>
        <taxon>Lachnospiraceae</taxon>
        <taxon>Lachnospira</taxon>
    </lineage>
</organism>
<dbReference type="CDD" id="cd00761">
    <property type="entry name" value="Glyco_tranf_GTA_type"/>
    <property type="match status" value="1"/>
</dbReference>
<dbReference type="InterPro" id="IPR001173">
    <property type="entry name" value="Glyco_trans_2-like"/>
</dbReference>
<dbReference type="Gene3D" id="3.90.550.10">
    <property type="entry name" value="Spore Coat Polysaccharide Biosynthesis Protein SpsA, Chain A"/>
    <property type="match status" value="1"/>
</dbReference>
<dbReference type="SUPFAM" id="SSF53448">
    <property type="entry name" value="Nucleotide-diphospho-sugar transferases"/>
    <property type="match status" value="1"/>
</dbReference>
<dbReference type="GO" id="GO:0016758">
    <property type="term" value="F:hexosyltransferase activity"/>
    <property type="evidence" value="ECO:0007669"/>
    <property type="project" value="UniProtKB-ARBA"/>
</dbReference>
<dbReference type="AlphaFoldDB" id="A0A414DGM4"/>
<gene>
    <name evidence="2" type="ORF">DW811_04835</name>
</gene>
<dbReference type="Pfam" id="PF00535">
    <property type="entry name" value="Glycos_transf_2"/>
    <property type="match status" value="1"/>
</dbReference>
<keyword evidence="2" id="KW-0808">Transferase</keyword>
<accession>A0A414DGM4</accession>
<dbReference type="EMBL" id="QSIS01000004">
    <property type="protein sequence ID" value="RHD09841.1"/>
    <property type="molecule type" value="Genomic_DNA"/>
</dbReference>